<accession>A0A2B5P3V8</accession>
<dbReference type="InterPro" id="IPR003776">
    <property type="entry name" value="YcaO-like_dom"/>
</dbReference>
<dbReference type="AlphaFoldDB" id="A0A2B5P3V8"/>
<dbReference type="RefSeq" id="WP_048560164.1">
    <property type="nucleotide sequence ID" value="NZ_CP133557.1"/>
</dbReference>
<dbReference type="Pfam" id="PF02624">
    <property type="entry name" value="YcaO"/>
    <property type="match status" value="1"/>
</dbReference>
<evidence type="ECO:0000313" key="2">
    <source>
        <dbReference type="Proteomes" id="UP000220111"/>
    </source>
</evidence>
<reference evidence="1 2" key="1">
    <citation type="submission" date="2017-09" db="EMBL/GenBank/DDBJ databases">
        <title>Large-scale bioinformatics analysis of Bacillus genomes uncovers conserved roles of natural products in bacterial physiology.</title>
        <authorList>
            <consortium name="Agbiome Team Llc"/>
            <person name="Bleich R.M."/>
            <person name="Grubbs K.J."/>
            <person name="Santa Maria K.C."/>
            <person name="Allen S.E."/>
            <person name="Farag S."/>
            <person name="Shank E.A."/>
            <person name="Bowers A."/>
        </authorList>
    </citation>
    <scope>NUCLEOTIDE SEQUENCE [LARGE SCALE GENOMIC DNA]</scope>
    <source>
        <strain evidence="1 2">AFS098222</strain>
    </source>
</reference>
<organism evidence="1 2">
    <name type="scientific">Bacillus wiedmannii</name>
    <dbReference type="NCBI Taxonomy" id="1890302"/>
    <lineage>
        <taxon>Bacteria</taxon>
        <taxon>Bacillati</taxon>
        <taxon>Bacillota</taxon>
        <taxon>Bacilli</taxon>
        <taxon>Bacillales</taxon>
        <taxon>Bacillaceae</taxon>
        <taxon>Bacillus</taxon>
        <taxon>Bacillus cereus group</taxon>
    </lineage>
</organism>
<proteinExistence type="predicted"/>
<name>A0A2B5P3V8_9BACI</name>
<dbReference type="EMBL" id="NVPQ01000017">
    <property type="protein sequence ID" value="PDY42071.1"/>
    <property type="molecule type" value="Genomic_DNA"/>
</dbReference>
<gene>
    <name evidence="1" type="ORF">COO17_08985</name>
</gene>
<dbReference type="Proteomes" id="UP000220111">
    <property type="component" value="Unassembled WGS sequence"/>
</dbReference>
<comment type="caution">
    <text evidence="1">The sequence shown here is derived from an EMBL/GenBank/DDBJ whole genome shotgun (WGS) entry which is preliminary data.</text>
</comment>
<sequence length="357" mass="41151">MYLKNYAQETPYIGNKFKVEKSVFLNELTQSFLSSPVSHSATGHNANFNIKHVLKSSIGEWIERKSLGIDLHKEQPIVAFNMLNGEPAIVEHKQIYFYDNDDFIDSCGVASHLNSISAIKSGFMEFFERQSLIFRWITKRPGILIDITDCKNEKINKLITNLYNFIDEVYLIDISVHPSIKTIIVLGSGRYYKGIGLQASENPENAIVGALEEMYQTFGNSWNKNYINEYETFKPHGNLDFYLEYYHSLTPDKFIDEYSFLISNTPSLSISIYLDQASKNFDFNNLVNLVSNDIGIQPICAYIPCFYEGFRTKIIKILSPNSYPHMFPVLFTQEETEINFGRENIEFPNAYKQIPFP</sequence>
<evidence type="ECO:0000313" key="1">
    <source>
        <dbReference type="EMBL" id="PDY42071.1"/>
    </source>
</evidence>
<dbReference type="PROSITE" id="PS51664">
    <property type="entry name" value="YCAO"/>
    <property type="match status" value="1"/>
</dbReference>
<protein>
    <submittedName>
        <fullName evidence="1">Uncharacterized protein</fullName>
    </submittedName>
</protein>